<evidence type="ECO:0000313" key="2">
    <source>
        <dbReference type="EMBL" id="MCD2424698.1"/>
    </source>
</evidence>
<dbReference type="RefSeq" id="WP_231006909.1">
    <property type="nucleotide sequence ID" value="NZ_JAJNEC010000005.1"/>
</dbReference>
<comment type="caution">
    <text evidence="2">The sequence shown here is derived from an EMBL/GenBank/DDBJ whole genome shotgun (WGS) entry which is preliminary data.</text>
</comment>
<dbReference type="InterPro" id="IPR003754">
    <property type="entry name" value="4pyrrol_synth_uPrphyn_synth"/>
</dbReference>
<sequence>MSNKPLHILSTKLLDDALIRKAGNQVQLDCRSFLQTQPVAPEQVAALLTDVPLSDQAVIFTSANAVKAVAAALTDRPLWTVFCIEAATRKKVQELFPGTKIRASAPNGAQLVKQIIEQAPDQVVFFCGNLRLNTIPDGLKQHAIPCREKVVYETIKTPVAINRQYDGILFYSPSGVESFFSLNEISPATKAFSIGPSTTAALKKYTSNIEEAIQPDVEQMIGMIANSRG</sequence>
<dbReference type="Gene3D" id="3.40.50.10090">
    <property type="match status" value="2"/>
</dbReference>
<evidence type="ECO:0000313" key="3">
    <source>
        <dbReference type="Proteomes" id="UP001199816"/>
    </source>
</evidence>
<dbReference type="Pfam" id="PF02602">
    <property type="entry name" value="HEM4"/>
    <property type="match status" value="1"/>
</dbReference>
<dbReference type="CDD" id="cd06578">
    <property type="entry name" value="HemD"/>
    <property type="match status" value="1"/>
</dbReference>
<dbReference type="PANTHER" id="PTHR12390">
    <property type="entry name" value="UROPORPHYRINOGEN III SYNTHASE"/>
    <property type="match status" value="1"/>
</dbReference>
<dbReference type="PANTHER" id="PTHR12390:SF0">
    <property type="entry name" value="UROPORPHYRINOGEN-III SYNTHASE"/>
    <property type="match status" value="1"/>
</dbReference>
<dbReference type="InterPro" id="IPR039793">
    <property type="entry name" value="UROS/Hem4"/>
</dbReference>
<feature type="domain" description="Tetrapyrrole biosynthesis uroporphyrinogen III synthase" evidence="1">
    <location>
        <begin position="20"/>
        <end position="221"/>
    </location>
</feature>
<reference evidence="2 3" key="1">
    <citation type="submission" date="2021-11" db="EMBL/GenBank/DDBJ databases">
        <title>Genomic of Niabella pedocola.</title>
        <authorList>
            <person name="Wu T."/>
        </authorList>
    </citation>
    <scope>NUCLEOTIDE SEQUENCE [LARGE SCALE GENOMIC DNA]</scope>
    <source>
        <strain evidence="2 3">JCM 31011</strain>
    </source>
</reference>
<dbReference type="EMBL" id="JAJNEC010000005">
    <property type="protein sequence ID" value="MCD2424698.1"/>
    <property type="molecule type" value="Genomic_DNA"/>
</dbReference>
<accession>A0ABS8PUF0</accession>
<gene>
    <name evidence="2" type="ORF">LQ567_18090</name>
</gene>
<dbReference type="InterPro" id="IPR036108">
    <property type="entry name" value="4pyrrol_syn_uPrphyn_synt_sf"/>
</dbReference>
<proteinExistence type="predicted"/>
<organism evidence="2 3">
    <name type="scientific">Niabella pedocola</name>
    <dbReference type="NCBI Taxonomy" id="1752077"/>
    <lineage>
        <taxon>Bacteria</taxon>
        <taxon>Pseudomonadati</taxon>
        <taxon>Bacteroidota</taxon>
        <taxon>Chitinophagia</taxon>
        <taxon>Chitinophagales</taxon>
        <taxon>Chitinophagaceae</taxon>
        <taxon>Niabella</taxon>
    </lineage>
</organism>
<dbReference type="SUPFAM" id="SSF69618">
    <property type="entry name" value="HemD-like"/>
    <property type="match status" value="1"/>
</dbReference>
<dbReference type="Proteomes" id="UP001199816">
    <property type="component" value="Unassembled WGS sequence"/>
</dbReference>
<keyword evidence="3" id="KW-1185">Reference proteome</keyword>
<evidence type="ECO:0000259" key="1">
    <source>
        <dbReference type="Pfam" id="PF02602"/>
    </source>
</evidence>
<name>A0ABS8PUF0_9BACT</name>
<protein>
    <submittedName>
        <fullName evidence="2">Uroporphyrinogen-III synthase</fullName>
    </submittedName>
</protein>